<reference evidence="2 3" key="1">
    <citation type="submission" date="2016-02" db="EMBL/GenBank/DDBJ databases">
        <title>Genome analysis of coral dinoflagellate symbionts highlights evolutionary adaptations to a symbiotic lifestyle.</title>
        <authorList>
            <person name="Aranda M."/>
            <person name="Li Y."/>
            <person name="Liew Y.J."/>
            <person name="Baumgarten S."/>
            <person name="Simakov O."/>
            <person name="Wilson M."/>
            <person name="Piel J."/>
            <person name="Ashoor H."/>
            <person name="Bougouffa S."/>
            <person name="Bajic V.B."/>
            <person name="Ryu T."/>
            <person name="Ravasi T."/>
            <person name="Bayer T."/>
            <person name="Micklem G."/>
            <person name="Kim H."/>
            <person name="Bhak J."/>
            <person name="Lajeunesse T.C."/>
            <person name="Voolstra C.R."/>
        </authorList>
    </citation>
    <scope>NUCLEOTIDE SEQUENCE [LARGE SCALE GENOMIC DNA]</scope>
    <source>
        <strain evidence="2 3">CCMP2467</strain>
    </source>
</reference>
<feature type="compositionally biased region" description="Basic residues" evidence="1">
    <location>
        <begin position="20"/>
        <end position="30"/>
    </location>
</feature>
<dbReference type="AlphaFoldDB" id="A0A1Q9DDD0"/>
<sequence>MPSTHLFATIRTVPLQRGLRRRGAHTHTHYARREARGGDSAESARTSLSECGSPSTVAVLENGKDCKLAEKDLAAATDINPDHRPTKAAIVAARCRRKAVRTRARANHRTKLAASALQRPPTSMIFGTARDVNLLVTGSQKVSREFAVKRALTNDLIVVNTASEECTSVPTIAVSMSPFAGMEFLAEASETD</sequence>
<feature type="region of interest" description="Disordered" evidence="1">
    <location>
        <begin position="20"/>
        <end position="50"/>
    </location>
</feature>
<gene>
    <name evidence="2" type="ORF">AK812_SmicGene24960</name>
</gene>
<protein>
    <submittedName>
        <fullName evidence="2">Uncharacterized protein</fullName>
    </submittedName>
</protein>
<dbReference type="Proteomes" id="UP000186817">
    <property type="component" value="Unassembled WGS sequence"/>
</dbReference>
<organism evidence="2 3">
    <name type="scientific">Symbiodinium microadriaticum</name>
    <name type="common">Dinoflagellate</name>
    <name type="synonym">Zooxanthella microadriatica</name>
    <dbReference type="NCBI Taxonomy" id="2951"/>
    <lineage>
        <taxon>Eukaryota</taxon>
        <taxon>Sar</taxon>
        <taxon>Alveolata</taxon>
        <taxon>Dinophyceae</taxon>
        <taxon>Suessiales</taxon>
        <taxon>Symbiodiniaceae</taxon>
        <taxon>Symbiodinium</taxon>
    </lineage>
</organism>
<evidence type="ECO:0000256" key="1">
    <source>
        <dbReference type="SAM" id="MobiDB-lite"/>
    </source>
</evidence>
<name>A0A1Q9DDD0_SYMMI</name>
<dbReference type="EMBL" id="LSRX01000593">
    <property type="protein sequence ID" value="OLP93157.1"/>
    <property type="molecule type" value="Genomic_DNA"/>
</dbReference>
<evidence type="ECO:0000313" key="2">
    <source>
        <dbReference type="EMBL" id="OLP93157.1"/>
    </source>
</evidence>
<evidence type="ECO:0000313" key="3">
    <source>
        <dbReference type="Proteomes" id="UP000186817"/>
    </source>
</evidence>
<accession>A0A1Q9DDD0</accession>
<comment type="caution">
    <text evidence="2">The sequence shown here is derived from an EMBL/GenBank/DDBJ whole genome shotgun (WGS) entry which is preliminary data.</text>
</comment>
<proteinExistence type="predicted"/>
<keyword evidence="3" id="KW-1185">Reference proteome</keyword>